<proteinExistence type="predicted"/>
<dbReference type="AlphaFoldDB" id="A0A0R1F7I7"/>
<dbReference type="EMBL" id="AZCN01000071">
    <property type="protein sequence ID" value="KRK14663.1"/>
    <property type="molecule type" value="Genomic_DNA"/>
</dbReference>
<dbReference type="GeneID" id="65917428"/>
<keyword evidence="1" id="KW-1133">Transmembrane helix</keyword>
<evidence type="ECO:0000313" key="3">
    <source>
        <dbReference type="Proteomes" id="UP000051181"/>
    </source>
</evidence>
<evidence type="ECO:0000256" key="1">
    <source>
        <dbReference type="SAM" id="Phobius"/>
    </source>
</evidence>
<accession>A0A0R1F7I7</accession>
<organism evidence="2 3">
    <name type="scientific">Loigolactobacillus coryniformis subsp. coryniformis KCTC 3167 = DSM 20001</name>
    <dbReference type="NCBI Taxonomy" id="913848"/>
    <lineage>
        <taxon>Bacteria</taxon>
        <taxon>Bacillati</taxon>
        <taxon>Bacillota</taxon>
        <taxon>Bacilli</taxon>
        <taxon>Lactobacillales</taxon>
        <taxon>Lactobacillaceae</taxon>
        <taxon>Loigolactobacillus</taxon>
    </lineage>
</organism>
<comment type="caution">
    <text evidence="2">The sequence shown here is derived from an EMBL/GenBank/DDBJ whole genome shotgun (WGS) entry which is preliminary data.</text>
</comment>
<dbReference type="RefSeq" id="WP_010010952.1">
    <property type="nucleotide sequence ID" value="NZ_AZCN01000071.1"/>
</dbReference>
<feature type="transmembrane region" description="Helical" evidence="1">
    <location>
        <begin position="105"/>
        <end position="130"/>
    </location>
</feature>
<dbReference type="Proteomes" id="UP000051181">
    <property type="component" value="Unassembled WGS sequence"/>
</dbReference>
<evidence type="ECO:0000313" key="2">
    <source>
        <dbReference type="EMBL" id="KRK14663.1"/>
    </source>
</evidence>
<dbReference type="PATRIC" id="fig|913848.6.peg.2275"/>
<protein>
    <submittedName>
        <fullName evidence="2">Uncharacterized protein</fullName>
    </submittedName>
</protein>
<keyword evidence="1" id="KW-0812">Transmembrane</keyword>
<feature type="transmembrane region" description="Helical" evidence="1">
    <location>
        <begin position="38"/>
        <end position="56"/>
    </location>
</feature>
<keyword evidence="1" id="KW-0472">Membrane</keyword>
<reference evidence="2 3" key="1">
    <citation type="journal article" date="2015" name="Genome Announc.">
        <title>Expanding the biotechnology potential of lactobacilli through comparative genomics of 213 strains and associated genera.</title>
        <authorList>
            <person name="Sun Z."/>
            <person name="Harris H.M."/>
            <person name="McCann A."/>
            <person name="Guo C."/>
            <person name="Argimon S."/>
            <person name="Zhang W."/>
            <person name="Yang X."/>
            <person name="Jeffery I.B."/>
            <person name="Cooney J.C."/>
            <person name="Kagawa T.F."/>
            <person name="Liu W."/>
            <person name="Song Y."/>
            <person name="Salvetti E."/>
            <person name="Wrobel A."/>
            <person name="Rasinkangas P."/>
            <person name="Parkhill J."/>
            <person name="Rea M.C."/>
            <person name="O'Sullivan O."/>
            <person name="Ritari J."/>
            <person name="Douillard F.P."/>
            <person name="Paul Ross R."/>
            <person name="Yang R."/>
            <person name="Briner A.E."/>
            <person name="Felis G.E."/>
            <person name="de Vos W.M."/>
            <person name="Barrangou R."/>
            <person name="Klaenhammer T.R."/>
            <person name="Caufield P.W."/>
            <person name="Cui Y."/>
            <person name="Zhang H."/>
            <person name="O'Toole P.W."/>
        </authorList>
    </citation>
    <scope>NUCLEOTIDE SEQUENCE [LARGE SCALE GENOMIC DNA]</scope>
    <source>
        <strain evidence="2 3">DSM 20001</strain>
    </source>
</reference>
<gene>
    <name evidence="2" type="ORF">FD22_GL002229</name>
</gene>
<feature type="transmembrane region" description="Helical" evidence="1">
    <location>
        <begin position="12"/>
        <end position="31"/>
    </location>
</feature>
<name>A0A0R1F7I7_9LACO</name>
<sequence>MKKYYRYLRSGILPFACLLLFVHLGNHGLIIQITDRDFLLLVNLLFFYPLATIPFVKKTVSVPIDAFHFNWEQRRQQYNLGRFANVLPYNILAQTPNALAYSTGVIHFFIALLLFLGAPILWVFGVFILLRRLW</sequence>